<evidence type="ECO:0000259" key="6">
    <source>
        <dbReference type="PROSITE" id="PS51133"/>
    </source>
</evidence>
<dbReference type="InterPro" id="IPR034004">
    <property type="entry name" value="Zn_ribbon_RPA12_C"/>
</dbReference>
<evidence type="ECO:0000256" key="4">
    <source>
        <dbReference type="PROSITE-ProRule" id="PRU00472"/>
    </source>
</evidence>
<protein>
    <recommendedName>
        <fullName evidence="6">TFIIS-type domain-containing protein</fullName>
    </recommendedName>
</protein>
<sequence>MTDISIVSTSRPKILETISSKQMDGSLKLLESDVAASIINETCPKCEYKQMRFQTLQMRSADEGATVFYEYTGFLLMDEEEDDEDDEGEEKYEEKGCGEG</sequence>
<name>A0A0W4ZCP1_PNEC8</name>
<comment type="caution">
    <text evidence="7">The sequence shown here is derived from an EMBL/GenBank/DDBJ whole genome shotgun (WGS) entry which is preliminary data.</text>
</comment>
<evidence type="ECO:0000256" key="5">
    <source>
        <dbReference type="SAM" id="MobiDB-lite"/>
    </source>
</evidence>
<dbReference type="GO" id="GO:0003676">
    <property type="term" value="F:nucleic acid binding"/>
    <property type="evidence" value="ECO:0007669"/>
    <property type="project" value="InterPro"/>
</dbReference>
<keyword evidence="1" id="KW-0479">Metal-binding</keyword>
<keyword evidence="8" id="KW-1185">Reference proteome</keyword>
<gene>
    <name evidence="7" type="ORF">T552_03015</name>
</gene>
<dbReference type="InterPro" id="IPR001222">
    <property type="entry name" value="Znf_TFIIS"/>
</dbReference>
<evidence type="ECO:0000256" key="2">
    <source>
        <dbReference type="ARBA" id="ARBA00022771"/>
    </source>
</evidence>
<dbReference type="CDD" id="cd10507">
    <property type="entry name" value="Zn-ribbon_RPA12"/>
    <property type="match status" value="1"/>
</dbReference>
<reference evidence="8" key="1">
    <citation type="journal article" date="2016" name="Nat. Commun.">
        <title>Genome analysis of three Pneumocystis species reveals adaptation mechanisms to life exclusively in mammalian hosts.</title>
        <authorList>
            <person name="Ma L."/>
            <person name="Chen Z."/>
            <person name="Huang D.W."/>
            <person name="Kutty G."/>
            <person name="Ishihara M."/>
            <person name="Wang H."/>
            <person name="Abouelleil A."/>
            <person name="Bishop L."/>
            <person name="Davey E."/>
            <person name="Deng R."/>
            <person name="Deng X."/>
            <person name="Fan L."/>
            <person name="Fantoni G."/>
            <person name="Fitzgerald M."/>
            <person name="Gogineni E."/>
            <person name="Goldberg J.M."/>
            <person name="Handley G."/>
            <person name="Hu X."/>
            <person name="Huber C."/>
            <person name="Jiao X."/>
            <person name="Jones K."/>
            <person name="Levin J.Z."/>
            <person name="Liu Y."/>
            <person name="Macdonald P."/>
            <person name="Melnikov A."/>
            <person name="Raley C."/>
            <person name="Sassi M."/>
            <person name="Sherman B.T."/>
            <person name="Song X."/>
            <person name="Sykes S."/>
            <person name="Tran B."/>
            <person name="Walsh L."/>
            <person name="Xia Y."/>
            <person name="Yang J."/>
            <person name="Young S."/>
            <person name="Zeng Q."/>
            <person name="Zheng X."/>
            <person name="Stephens R."/>
            <person name="Nusbaum C."/>
            <person name="Birren B.W."/>
            <person name="Azadi P."/>
            <person name="Lempicki R.A."/>
            <person name="Cuomo C.A."/>
            <person name="Kovacs J.A."/>
        </authorList>
    </citation>
    <scope>NUCLEOTIDE SEQUENCE [LARGE SCALE GENOMIC DNA]</scope>
    <source>
        <strain evidence="8">B80</strain>
    </source>
</reference>
<dbReference type="RefSeq" id="XP_018224665.1">
    <property type="nucleotide sequence ID" value="XM_018371535.1"/>
</dbReference>
<evidence type="ECO:0000313" key="7">
    <source>
        <dbReference type="EMBL" id="KTW26121.1"/>
    </source>
</evidence>
<dbReference type="EMBL" id="LFVZ01000014">
    <property type="protein sequence ID" value="KTW26121.1"/>
    <property type="molecule type" value="Genomic_DNA"/>
</dbReference>
<dbReference type="GO" id="GO:0008270">
    <property type="term" value="F:zinc ion binding"/>
    <property type="evidence" value="ECO:0007669"/>
    <property type="project" value="UniProtKB-KW"/>
</dbReference>
<dbReference type="PROSITE" id="PS51133">
    <property type="entry name" value="ZF_TFIIS_2"/>
    <property type="match status" value="1"/>
</dbReference>
<dbReference type="Gene3D" id="2.20.25.10">
    <property type="match status" value="1"/>
</dbReference>
<dbReference type="SMART" id="SM00440">
    <property type="entry name" value="ZnF_C2C2"/>
    <property type="match status" value="1"/>
</dbReference>
<evidence type="ECO:0000313" key="8">
    <source>
        <dbReference type="Proteomes" id="UP000054454"/>
    </source>
</evidence>
<dbReference type="AlphaFoldDB" id="A0A0W4ZCP1"/>
<dbReference type="GO" id="GO:0006351">
    <property type="term" value="P:DNA-templated transcription"/>
    <property type="evidence" value="ECO:0007669"/>
    <property type="project" value="InterPro"/>
</dbReference>
<evidence type="ECO:0000256" key="3">
    <source>
        <dbReference type="ARBA" id="ARBA00022833"/>
    </source>
</evidence>
<feature type="region of interest" description="Disordered" evidence="5">
    <location>
        <begin position="78"/>
        <end position="100"/>
    </location>
</feature>
<accession>A0A0W4ZCP1</accession>
<dbReference type="Pfam" id="PF01096">
    <property type="entry name" value="Zn_ribbon_TFIIS"/>
    <property type="match status" value="1"/>
</dbReference>
<feature type="domain" description="TFIIS-type" evidence="6">
    <location>
        <begin position="39"/>
        <end position="100"/>
    </location>
</feature>
<keyword evidence="2 4" id="KW-0863">Zinc-finger</keyword>
<dbReference type="OrthoDB" id="10056816at2759"/>
<dbReference type="SUPFAM" id="SSF57783">
    <property type="entry name" value="Zinc beta-ribbon"/>
    <property type="match status" value="1"/>
</dbReference>
<keyword evidence="3" id="KW-0862">Zinc</keyword>
<dbReference type="Proteomes" id="UP000054454">
    <property type="component" value="Unassembled WGS sequence"/>
</dbReference>
<dbReference type="VEuPathDB" id="FungiDB:T552_03015"/>
<proteinExistence type="predicted"/>
<feature type="compositionally biased region" description="Acidic residues" evidence="5">
    <location>
        <begin position="78"/>
        <end position="91"/>
    </location>
</feature>
<organism evidence="7 8">
    <name type="scientific">Pneumocystis carinii (strain B80)</name>
    <name type="common">Rat pneumocystis pneumonia agent</name>
    <name type="synonym">Pneumocystis carinii f. sp. carinii</name>
    <dbReference type="NCBI Taxonomy" id="1408658"/>
    <lineage>
        <taxon>Eukaryota</taxon>
        <taxon>Fungi</taxon>
        <taxon>Dikarya</taxon>
        <taxon>Ascomycota</taxon>
        <taxon>Taphrinomycotina</taxon>
        <taxon>Pneumocystomycetes</taxon>
        <taxon>Pneumocystaceae</taxon>
        <taxon>Pneumocystis</taxon>
    </lineage>
</organism>
<dbReference type="GeneID" id="28937738"/>
<evidence type="ECO:0000256" key="1">
    <source>
        <dbReference type="ARBA" id="ARBA00022723"/>
    </source>
</evidence>